<dbReference type="GO" id="GO:0003841">
    <property type="term" value="F:1-acylglycerol-3-phosphate O-acyltransferase activity"/>
    <property type="evidence" value="ECO:0007669"/>
    <property type="project" value="TreeGrafter"/>
</dbReference>
<organism evidence="6 7">
    <name type="scientific">Sphingobacterium mizutaii</name>
    <dbReference type="NCBI Taxonomy" id="1010"/>
    <lineage>
        <taxon>Bacteria</taxon>
        <taxon>Pseudomonadati</taxon>
        <taxon>Bacteroidota</taxon>
        <taxon>Sphingobacteriia</taxon>
        <taxon>Sphingobacteriales</taxon>
        <taxon>Sphingobacteriaceae</taxon>
        <taxon>Sphingobacterium</taxon>
    </lineage>
</organism>
<evidence type="ECO:0000256" key="3">
    <source>
        <dbReference type="ARBA" id="ARBA00023315"/>
    </source>
</evidence>
<feature type="transmembrane region" description="Helical" evidence="4">
    <location>
        <begin position="254"/>
        <end position="279"/>
    </location>
</feature>
<reference evidence="6 7" key="1">
    <citation type="submission" date="2017-06" db="EMBL/GenBank/DDBJ databases">
        <authorList>
            <consortium name="Pathogen Informatics"/>
        </authorList>
    </citation>
    <scope>NUCLEOTIDE SEQUENCE [LARGE SCALE GENOMIC DNA]</scope>
    <source>
        <strain evidence="6 7">NCTC12149</strain>
    </source>
</reference>
<dbReference type="EMBL" id="LT906468">
    <property type="protein sequence ID" value="SNV52648.1"/>
    <property type="molecule type" value="Genomic_DNA"/>
</dbReference>
<dbReference type="RefSeq" id="WP_093097659.1">
    <property type="nucleotide sequence ID" value="NZ_FNGK01000001.1"/>
</dbReference>
<evidence type="ECO:0000313" key="7">
    <source>
        <dbReference type="Proteomes" id="UP000215355"/>
    </source>
</evidence>
<proteinExistence type="predicted"/>
<evidence type="ECO:0000259" key="5">
    <source>
        <dbReference type="SMART" id="SM00563"/>
    </source>
</evidence>
<comment type="pathway">
    <text evidence="1">Lipid metabolism.</text>
</comment>
<name>A0AAJ4XD78_9SPHI</name>
<dbReference type="SMART" id="SM00563">
    <property type="entry name" value="PlsC"/>
    <property type="match status" value="1"/>
</dbReference>
<evidence type="ECO:0000256" key="4">
    <source>
        <dbReference type="SAM" id="Phobius"/>
    </source>
</evidence>
<sequence length="324" mass="37714">MLYPILRSFVKLGMNWYVADWQLKNLELAAKNEPAVIVSNHPNSFFDALVLSVHQPTEICFLARGDIFAKPLANWALRSLFMLPIYKKHDDQDADISNGFTYDECVRQLKMGRKLLIFPEGVSRNQIDMKPFMTTGLTSIIKRAVQMDVPIQVQPYILSYNSFDDVPKAVYLEALNSIDSTDYLNNSEVMTSELIKNLREEMDAKMLNRYVGARDGIQQERVWMKYPALLGHYSHYWFYQLVKKKIKQKTENSIFYDSLLFGVLLFSYPVIVLLLSIIIGNIFSFWWGFLVFVLLPFLSYCWVQYQPIKVAEENLEGRVNRLNP</sequence>
<keyword evidence="4" id="KW-1133">Transmembrane helix</keyword>
<dbReference type="Proteomes" id="UP000215355">
    <property type="component" value="Chromosome 1"/>
</dbReference>
<dbReference type="InterPro" id="IPR002123">
    <property type="entry name" value="Plipid/glycerol_acylTrfase"/>
</dbReference>
<dbReference type="PANTHER" id="PTHR10434">
    <property type="entry name" value="1-ACYL-SN-GLYCEROL-3-PHOSPHATE ACYLTRANSFERASE"/>
    <property type="match status" value="1"/>
</dbReference>
<evidence type="ECO:0000256" key="1">
    <source>
        <dbReference type="ARBA" id="ARBA00005189"/>
    </source>
</evidence>
<keyword evidence="3 6" id="KW-0012">Acyltransferase</keyword>
<keyword evidence="2" id="KW-0808">Transferase</keyword>
<dbReference type="KEGG" id="smiz:4412673_02707"/>
<protein>
    <submittedName>
        <fullName evidence="6">2-acyl-glycerophospho-ethanolamine acyltransferase</fullName>
    </submittedName>
</protein>
<feature type="domain" description="Phospholipid/glycerol acyltransferase" evidence="5">
    <location>
        <begin position="35"/>
        <end position="161"/>
    </location>
</feature>
<dbReference type="PANTHER" id="PTHR10434:SF11">
    <property type="entry name" value="1-ACYL-SN-GLYCEROL-3-PHOSPHATE ACYLTRANSFERASE"/>
    <property type="match status" value="1"/>
</dbReference>
<dbReference type="GO" id="GO:0006654">
    <property type="term" value="P:phosphatidic acid biosynthetic process"/>
    <property type="evidence" value="ECO:0007669"/>
    <property type="project" value="TreeGrafter"/>
</dbReference>
<dbReference type="SUPFAM" id="SSF69593">
    <property type="entry name" value="Glycerol-3-phosphate (1)-acyltransferase"/>
    <property type="match status" value="1"/>
</dbReference>
<dbReference type="Pfam" id="PF01553">
    <property type="entry name" value="Acyltransferase"/>
    <property type="match status" value="1"/>
</dbReference>
<keyword evidence="4" id="KW-0472">Membrane</keyword>
<feature type="transmembrane region" description="Helical" evidence="4">
    <location>
        <begin position="285"/>
        <end position="303"/>
    </location>
</feature>
<dbReference type="AlphaFoldDB" id="A0AAJ4XD78"/>
<evidence type="ECO:0000256" key="2">
    <source>
        <dbReference type="ARBA" id="ARBA00022679"/>
    </source>
</evidence>
<gene>
    <name evidence="6" type="ORF">SAMEA4412673_02707</name>
</gene>
<keyword evidence="4" id="KW-0812">Transmembrane</keyword>
<accession>A0AAJ4XD78</accession>
<evidence type="ECO:0000313" key="6">
    <source>
        <dbReference type="EMBL" id="SNV52648.1"/>
    </source>
</evidence>